<organism evidence="2 3">
    <name type="scientific">Sorghum bicolor</name>
    <name type="common">Sorghum</name>
    <name type="synonym">Sorghum vulgare</name>
    <dbReference type="NCBI Taxonomy" id="4558"/>
    <lineage>
        <taxon>Eukaryota</taxon>
        <taxon>Viridiplantae</taxon>
        <taxon>Streptophyta</taxon>
        <taxon>Embryophyta</taxon>
        <taxon>Tracheophyta</taxon>
        <taxon>Spermatophyta</taxon>
        <taxon>Magnoliopsida</taxon>
        <taxon>Liliopsida</taxon>
        <taxon>Poales</taxon>
        <taxon>Poaceae</taxon>
        <taxon>PACMAD clade</taxon>
        <taxon>Panicoideae</taxon>
        <taxon>Andropogonodae</taxon>
        <taxon>Andropogoneae</taxon>
        <taxon>Sorghinae</taxon>
        <taxon>Sorghum</taxon>
    </lineage>
</organism>
<name>A0A921UFW5_SORBI</name>
<dbReference type="AlphaFoldDB" id="A0A921UFW5"/>
<dbReference type="EMBL" id="CM027684">
    <property type="protein sequence ID" value="KAG0530158.1"/>
    <property type="molecule type" value="Genomic_DNA"/>
</dbReference>
<evidence type="ECO:0000313" key="2">
    <source>
        <dbReference type="EMBL" id="KAG0530158.1"/>
    </source>
</evidence>
<sequence>MCTAMCYRRLGSTSTRRTTSSSSQIAMVVTVAAALAWQRRMRRSRRPLASGHVRGVSGLRQLAASDRCSRFVELAEAPRCRRRSCALLQ</sequence>
<protein>
    <submittedName>
        <fullName evidence="2">Uncharacterized protein</fullName>
    </submittedName>
</protein>
<evidence type="ECO:0000256" key="1">
    <source>
        <dbReference type="SAM" id="Phobius"/>
    </source>
</evidence>
<keyword evidence="1" id="KW-0812">Transmembrane</keyword>
<evidence type="ECO:0000313" key="3">
    <source>
        <dbReference type="Proteomes" id="UP000807115"/>
    </source>
</evidence>
<reference evidence="2" key="1">
    <citation type="journal article" date="2019" name="BMC Genomics">
        <title>A new reference genome for Sorghum bicolor reveals high levels of sequence similarity between sweet and grain genotypes: implications for the genetics of sugar metabolism.</title>
        <authorList>
            <person name="Cooper E.A."/>
            <person name="Brenton Z.W."/>
            <person name="Flinn B.S."/>
            <person name="Jenkins J."/>
            <person name="Shu S."/>
            <person name="Flowers D."/>
            <person name="Luo F."/>
            <person name="Wang Y."/>
            <person name="Xia P."/>
            <person name="Barry K."/>
            <person name="Daum C."/>
            <person name="Lipzen A."/>
            <person name="Yoshinaga Y."/>
            <person name="Schmutz J."/>
            <person name="Saski C."/>
            <person name="Vermerris W."/>
            <person name="Kresovich S."/>
        </authorList>
    </citation>
    <scope>NUCLEOTIDE SEQUENCE</scope>
</reference>
<feature type="transmembrane region" description="Helical" evidence="1">
    <location>
        <begin position="20"/>
        <end position="37"/>
    </location>
</feature>
<accession>A0A921UFW5</accession>
<comment type="caution">
    <text evidence="2">The sequence shown here is derived from an EMBL/GenBank/DDBJ whole genome shotgun (WGS) entry which is preliminary data.</text>
</comment>
<gene>
    <name evidence="2" type="ORF">BDA96_05G161100</name>
</gene>
<dbReference type="Proteomes" id="UP000807115">
    <property type="component" value="Chromosome 5"/>
</dbReference>
<proteinExistence type="predicted"/>
<reference evidence="2" key="2">
    <citation type="submission" date="2020-10" db="EMBL/GenBank/DDBJ databases">
        <authorList>
            <person name="Cooper E.A."/>
            <person name="Brenton Z.W."/>
            <person name="Flinn B.S."/>
            <person name="Jenkins J."/>
            <person name="Shu S."/>
            <person name="Flowers D."/>
            <person name="Luo F."/>
            <person name="Wang Y."/>
            <person name="Xia P."/>
            <person name="Barry K."/>
            <person name="Daum C."/>
            <person name="Lipzen A."/>
            <person name="Yoshinaga Y."/>
            <person name="Schmutz J."/>
            <person name="Saski C."/>
            <person name="Vermerris W."/>
            <person name="Kresovich S."/>
        </authorList>
    </citation>
    <scope>NUCLEOTIDE SEQUENCE</scope>
</reference>
<keyword evidence="1" id="KW-1133">Transmembrane helix</keyword>
<keyword evidence="1" id="KW-0472">Membrane</keyword>